<dbReference type="InterPro" id="IPR045670">
    <property type="entry name" value="DUF5916"/>
</dbReference>
<evidence type="ECO:0000256" key="1">
    <source>
        <dbReference type="SAM" id="MobiDB-lite"/>
    </source>
</evidence>
<feature type="region of interest" description="Disordered" evidence="1">
    <location>
        <begin position="1"/>
        <end position="20"/>
    </location>
</feature>
<proteinExistence type="predicted"/>
<dbReference type="Pfam" id="PF19313">
    <property type="entry name" value="DUF5916"/>
    <property type="match status" value="1"/>
</dbReference>
<protein>
    <recommendedName>
        <fullName evidence="2">DUF5916 domain-containing protein</fullName>
    </recommendedName>
</protein>
<gene>
    <name evidence="3" type="ORF">E3J38_05095</name>
</gene>
<dbReference type="Gene3D" id="2.60.40.1190">
    <property type="match status" value="1"/>
</dbReference>
<organism evidence="3 4">
    <name type="scientific">candidate division TA06 bacterium</name>
    <dbReference type="NCBI Taxonomy" id="2250710"/>
    <lineage>
        <taxon>Bacteria</taxon>
        <taxon>Bacteria division TA06</taxon>
    </lineage>
</organism>
<feature type="domain" description="DUF5916" evidence="2">
    <location>
        <begin position="269"/>
        <end position="363"/>
    </location>
</feature>
<dbReference type="AlphaFoldDB" id="A0A523XP80"/>
<comment type="caution">
    <text evidence="3">The sequence shown here is derived from an EMBL/GenBank/DDBJ whole genome shotgun (WGS) entry which is preliminary data.</text>
</comment>
<dbReference type="EMBL" id="SOIP01000306">
    <property type="protein sequence ID" value="TET80729.1"/>
    <property type="molecule type" value="Genomic_DNA"/>
</dbReference>
<evidence type="ECO:0000313" key="4">
    <source>
        <dbReference type="Proteomes" id="UP000315534"/>
    </source>
</evidence>
<evidence type="ECO:0000313" key="3">
    <source>
        <dbReference type="EMBL" id="TET80729.1"/>
    </source>
</evidence>
<dbReference type="SUPFAM" id="SSF49344">
    <property type="entry name" value="CBD9-like"/>
    <property type="match status" value="1"/>
</dbReference>
<name>A0A523XP80_UNCT6</name>
<sequence length="770" mass="89437">MKNYMRRCRSTESSIGNSSKGKKLRRRIELSLKPWAFTLSLLLTILVNSTLTTGQPLDSHPEVTVPRFESSPKTDGFLQEKCWENAARIGGFTESEPKKGTKPEVETEVLLGYDDNNLYVGFICHEKDISKIRATAVKRDGFDDKDDWIWIILDTYDTSKRGFVFAVNPRSIQADWHLDELAEIFDFTVDLEWDAVSRILDDRWTVEIAIPFKSLRFPSDSREHWRTDFFRIRPRERWEFHAWVPRSEDDLLFANLGHLYINERLLTSRRLDLLPYLTVGTQNGAGEERSVTSRIGLSGKYWITSDFIFDWAIRPDYSQIESDQPQIDVNTTFAFYYPEKRPLFLERKELFQTPIQAIYTRTINDPTATFKLSGRLRKIDIGYIVAWDKHTPWIIPLAQQSFPVSSDRRSLSSILRVRPELPGESSIGLLGTSRELENSFSRVLGADGRIRLLKNYYLGFQGLLSWNKEPDDTTLFQGYPWITFGEHTSAFDGEEFSGKAFTASLSRKGGRYVDFDLWSTGYSPQFRADNGYISSNDLRDHGVRANLKFAPYRFMIEQLNPGLSFRKIQGYDGENRESSLTSSLELMFKRQNYFSFEQTWSTKTFQDYRFDRIWTVQGFWSNRTLGSFSPNVLYKYGRQINYSTFPPELGYSSLFNSCLDFSPLSKLGLKLSYTRYLLWEEPMQNKIHDTMTLSNDIIYSFPGHLTSRLRLQYSSDTKAIELSPLLSFEPTPFSVFYLGSNHSFEKTGSLFDARETERRIFMKLQYLVGT</sequence>
<evidence type="ECO:0000259" key="2">
    <source>
        <dbReference type="Pfam" id="PF19313"/>
    </source>
</evidence>
<dbReference type="Proteomes" id="UP000315534">
    <property type="component" value="Unassembled WGS sequence"/>
</dbReference>
<dbReference type="CDD" id="cd09618">
    <property type="entry name" value="CBM9_like_2"/>
    <property type="match status" value="1"/>
</dbReference>
<reference evidence="3 4" key="1">
    <citation type="submission" date="2019-03" db="EMBL/GenBank/DDBJ databases">
        <title>Metabolic potential of uncultured bacteria and archaea associated with petroleum seepage in deep-sea sediments.</title>
        <authorList>
            <person name="Dong X."/>
            <person name="Hubert C."/>
        </authorList>
    </citation>
    <scope>NUCLEOTIDE SEQUENCE [LARGE SCALE GENOMIC DNA]</scope>
    <source>
        <strain evidence="3">E29_bin36</strain>
    </source>
</reference>
<accession>A0A523XP80</accession>